<feature type="transmembrane region" description="Helical" evidence="1">
    <location>
        <begin position="580"/>
        <end position="601"/>
    </location>
</feature>
<keyword evidence="4" id="KW-1185">Reference proteome</keyword>
<dbReference type="Proteomes" id="UP000198287">
    <property type="component" value="Unassembled WGS sequence"/>
</dbReference>
<organism evidence="3 4">
    <name type="scientific">Folsomia candida</name>
    <name type="common">Springtail</name>
    <dbReference type="NCBI Taxonomy" id="158441"/>
    <lineage>
        <taxon>Eukaryota</taxon>
        <taxon>Metazoa</taxon>
        <taxon>Ecdysozoa</taxon>
        <taxon>Arthropoda</taxon>
        <taxon>Hexapoda</taxon>
        <taxon>Collembola</taxon>
        <taxon>Entomobryomorpha</taxon>
        <taxon>Isotomoidea</taxon>
        <taxon>Isotomidae</taxon>
        <taxon>Proisotominae</taxon>
        <taxon>Folsomia</taxon>
    </lineage>
</organism>
<keyword evidence="1" id="KW-0472">Membrane</keyword>
<feature type="transmembrane region" description="Helical" evidence="1">
    <location>
        <begin position="332"/>
        <end position="351"/>
    </location>
</feature>
<reference evidence="3 4" key="1">
    <citation type="submission" date="2015-12" db="EMBL/GenBank/DDBJ databases">
        <title>The genome of Folsomia candida.</title>
        <authorList>
            <person name="Faddeeva A."/>
            <person name="Derks M.F."/>
            <person name="Anvar Y."/>
            <person name="Smit S."/>
            <person name="Van Straalen N."/>
            <person name="Roelofs D."/>
        </authorList>
    </citation>
    <scope>NUCLEOTIDE SEQUENCE [LARGE SCALE GENOMIC DNA]</scope>
    <source>
        <strain evidence="3 4">VU population</strain>
        <tissue evidence="3">Whole body</tissue>
    </source>
</reference>
<feature type="signal peptide" evidence="2">
    <location>
        <begin position="1"/>
        <end position="20"/>
    </location>
</feature>
<comment type="caution">
    <text evidence="3">The sequence shown here is derived from an EMBL/GenBank/DDBJ whole genome shotgun (WGS) entry which is preliminary data.</text>
</comment>
<evidence type="ECO:0000256" key="1">
    <source>
        <dbReference type="SAM" id="Phobius"/>
    </source>
</evidence>
<keyword evidence="1" id="KW-1133">Transmembrane helix</keyword>
<evidence type="ECO:0000313" key="3">
    <source>
        <dbReference type="EMBL" id="OXA42366.1"/>
    </source>
</evidence>
<keyword evidence="1" id="KW-0812">Transmembrane</keyword>
<dbReference type="AlphaFoldDB" id="A0A226DDU9"/>
<name>A0A226DDU9_FOLCA</name>
<sequence>MIHKTLVEFLLVTALHSTLSNDTLPNGNFGHFGPCVIKFVRLKDTLEYVDLTEQLIHANNPTTLIFTVSGKPKFYHPDIHDSMNTLDFKFYEVCTITVFVSFNKKDNNFRLLYLNNTRDVLMEQEDSTLVIISKYSPKQVFKLTCPDDCSVQSKTLVLRLKRYFDFPNSIQSAKIEWFFICPYCKNSFRYIHYTHKVKQLTVAMFQNKWGSKQKIGVYLGYTAKKVAICGKGQYYIAPDRRNCYAHDTLYITVSKILNVTFDHISIKQFQSKPWGFFEQGYLKATSSSMRYTYSQIKSFHLAEYAGSDALYCNFNVWSENSDLAEWASPFSIGVWLVGFVTVVATVLFVTLKDIYQFKKDTVAYEILSRFGTQFFIICVKFRSFMLPSQYELYLTANLVVPPRYKVLRTLSEFFDNNYTLVYDSREIANYTSTRSRLVDEFLRKSLREFPHGKTIVTWPYWNNLTKYVRKRSPRNVILIDDKALSFRGFLWLQKRWLKGKYDCFVVSDISLVKAIFYRVQNMLRVEIVESIKGLEMGGFRNLWFRQFKHYRKMRAMNWPSSKPPSPYISINTLKPFFKTLALTVVLFGVIFTGEVITNAGMRGRLCRKIRDFGGFVNPSARRGFYSREISKPDVDSDAFVAQMASEEHVLRMQILKRKLEVEDAKLNLIKRRMELVEIDSKNLSN</sequence>
<protein>
    <submittedName>
        <fullName evidence="3">Monofunctional isopimaradiene synthase, chloroplastic</fullName>
    </submittedName>
</protein>
<proteinExistence type="predicted"/>
<keyword evidence="2" id="KW-0732">Signal</keyword>
<accession>A0A226DDU9</accession>
<feature type="chain" id="PRO_5013008296" evidence="2">
    <location>
        <begin position="21"/>
        <end position="685"/>
    </location>
</feature>
<gene>
    <name evidence="3" type="ORF">Fcan01_22794</name>
</gene>
<evidence type="ECO:0000313" key="4">
    <source>
        <dbReference type="Proteomes" id="UP000198287"/>
    </source>
</evidence>
<evidence type="ECO:0000256" key="2">
    <source>
        <dbReference type="SAM" id="SignalP"/>
    </source>
</evidence>
<dbReference type="EMBL" id="LNIX01000026">
    <property type="protein sequence ID" value="OXA42366.1"/>
    <property type="molecule type" value="Genomic_DNA"/>
</dbReference>